<dbReference type="GeneTree" id="ENSGT00520000055591"/>
<dbReference type="Pfam" id="PF04774">
    <property type="entry name" value="HABP4_PAI-RBP1"/>
    <property type="match status" value="1"/>
</dbReference>
<sequence length="362" mass="40927">MEEAYGCAVENRYFRLLDDESDPLDFLHQAAQEQKQRKKKEVLAAKKNDSKRESQRNRQSLFSATNTQIQTNPQIQANTGQKPPTKPPQKGNPKGTFYNAKPEPQPVVQDWYPGAVDNPSAYDLEYRRMEIVDKDTLVKNWLTSKGGSRDRGRGGVQRTTNYENQRGKREFERHSGSDRGGIRAEDKRGGSGSHNWGTINDTYSVSEQSPVEENLENHEMGPTEENARTPDELVEDFAKEMTLDEWKCLQDQNRSRPEFNLRKAASSVPSKAVVIHKSKFKNNLQAVEDEALYVLRKPVNDITAQLEINFGKLSRPARGGRGGGRGRGRREEQFSDATETICAQIYDPAPDPDDIEDFPALA</sequence>
<gene>
    <name evidence="11" type="primary">HABP4</name>
</gene>
<feature type="compositionally biased region" description="Basic and acidic residues" evidence="9">
    <location>
        <begin position="165"/>
        <end position="189"/>
    </location>
</feature>
<evidence type="ECO:0000256" key="2">
    <source>
        <dbReference type="ARBA" id="ARBA00004324"/>
    </source>
</evidence>
<dbReference type="InterPro" id="IPR039764">
    <property type="entry name" value="HABP4/SERBP1-like"/>
</dbReference>
<feature type="compositionally biased region" description="Low complexity" evidence="9">
    <location>
        <begin position="64"/>
        <end position="96"/>
    </location>
</feature>
<dbReference type="PANTHER" id="PTHR12299">
    <property type="entry name" value="HYALURONIC ACID-BINDING PROTEIN 4"/>
    <property type="match status" value="1"/>
</dbReference>
<feature type="compositionally biased region" description="Acidic residues" evidence="9">
    <location>
        <begin position="350"/>
        <end position="362"/>
    </location>
</feature>
<dbReference type="GO" id="GO:0003723">
    <property type="term" value="F:RNA binding"/>
    <property type="evidence" value="ECO:0007669"/>
    <property type="project" value="InterPro"/>
</dbReference>
<keyword evidence="12" id="KW-1185">Reference proteome</keyword>
<feature type="domain" description="Hyaluronan/mRNA-binding protein" evidence="10">
    <location>
        <begin position="167"/>
        <end position="267"/>
    </location>
</feature>
<dbReference type="InterPro" id="IPR032381">
    <property type="entry name" value="IHABP4_N"/>
</dbReference>
<dbReference type="AlphaFoldDB" id="A0A8C5LTP3"/>
<evidence type="ECO:0000256" key="4">
    <source>
        <dbReference type="ARBA" id="ARBA00004604"/>
    </source>
</evidence>
<feature type="compositionally biased region" description="Basic and acidic residues" evidence="9">
    <location>
        <begin position="215"/>
        <end position="228"/>
    </location>
</feature>
<feature type="region of interest" description="Disordered" evidence="9">
    <location>
        <begin position="143"/>
        <end position="228"/>
    </location>
</feature>
<reference evidence="11" key="1">
    <citation type="submission" date="2025-08" db="UniProtKB">
        <authorList>
            <consortium name="Ensembl"/>
        </authorList>
    </citation>
    <scope>IDENTIFICATION</scope>
</reference>
<evidence type="ECO:0000256" key="5">
    <source>
        <dbReference type="ARBA" id="ARBA00022490"/>
    </source>
</evidence>
<accession>A0A8C5LTP3</accession>
<dbReference type="GO" id="GO:0045948">
    <property type="term" value="P:positive regulation of translational initiation"/>
    <property type="evidence" value="ECO:0007669"/>
    <property type="project" value="TreeGrafter"/>
</dbReference>
<evidence type="ECO:0000256" key="3">
    <source>
        <dbReference type="ARBA" id="ARBA00004408"/>
    </source>
</evidence>
<feature type="compositionally biased region" description="Basic and acidic residues" evidence="9">
    <location>
        <begin position="41"/>
        <end position="56"/>
    </location>
</feature>
<evidence type="ECO:0000256" key="1">
    <source>
        <dbReference type="ARBA" id="ARBA00004210"/>
    </source>
</evidence>
<dbReference type="GO" id="GO:0005730">
    <property type="term" value="C:nucleolus"/>
    <property type="evidence" value="ECO:0007669"/>
    <property type="project" value="UniProtKB-SubCell"/>
</dbReference>
<dbReference type="SMART" id="SM01233">
    <property type="entry name" value="HABP4_PAI-RBP1"/>
    <property type="match status" value="1"/>
</dbReference>
<comment type="subcellular location">
    <subcellularLocation>
        <location evidence="1">Cytoplasm</location>
        <location evidence="1">Stress granule</location>
    </subcellularLocation>
    <subcellularLocation>
        <location evidence="2">Nucleus speckle</location>
    </subcellularLocation>
    <subcellularLocation>
        <location evidence="3">Nucleus</location>
        <location evidence="3">Cajal body</location>
    </subcellularLocation>
    <subcellularLocation>
        <location evidence="4">Nucleus</location>
        <location evidence="4">Nucleolus</location>
    </subcellularLocation>
</comment>
<proteinExistence type="inferred from homology"/>
<dbReference type="GO" id="GO:0033120">
    <property type="term" value="P:positive regulation of RNA splicing"/>
    <property type="evidence" value="ECO:0007669"/>
    <property type="project" value="TreeGrafter"/>
</dbReference>
<dbReference type="InterPro" id="IPR006861">
    <property type="entry name" value="HABP4_PAIRBP1-bd"/>
</dbReference>
<dbReference type="PANTHER" id="PTHR12299:SF30">
    <property type="entry name" value="INTRACELLULAR HYALURONAN-BINDING PROTEIN 4"/>
    <property type="match status" value="1"/>
</dbReference>
<dbReference type="GO" id="GO:0010494">
    <property type="term" value="C:cytoplasmic stress granule"/>
    <property type="evidence" value="ECO:0007669"/>
    <property type="project" value="UniProtKB-SubCell"/>
</dbReference>
<evidence type="ECO:0000259" key="10">
    <source>
        <dbReference type="SMART" id="SM01233"/>
    </source>
</evidence>
<dbReference type="Pfam" id="PF16174">
    <property type="entry name" value="IHABP4_N"/>
    <property type="match status" value="1"/>
</dbReference>
<keyword evidence="6" id="KW-0810">Translation regulation</keyword>
<keyword evidence="7" id="KW-0539">Nucleus</keyword>
<protein>
    <submittedName>
        <fullName evidence="11">Hyaluronan binding protein 4</fullName>
    </submittedName>
</protein>
<dbReference type="GO" id="GO:0016607">
    <property type="term" value="C:nuclear speck"/>
    <property type="evidence" value="ECO:0007669"/>
    <property type="project" value="UniProtKB-SubCell"/>
</dbReference>
<dbReference type="Proteomes" id="UP000694569">
    <property type="component" value="Unplaced"/>
</dbReference>
<feature type="compositionally biased region" description="Polar residues" evidence="9">
    <location>
        <begin position="193"/>
        <end position="211"/>
    </location>
</feature>
<dbReference type="Ensembl" id="ENSLLET00000002253.1">
    <property type="protein sequence ID" value="ENSLLEP00000002161.1"/>
    <property type="gene ID" value="ENSLLEG00000001392.1"/>
</dbReference>
<evidence type="ECO:0000256" key="6">
    <source>
        <dbReference type="ARBA" id="ARBA00022845"/>
    </source>
</evidence>
<reference evidence="11" key="2">
    <citation type="submission" date="2025-09" db="UniProtKB">
        <authorList>
            <consortium name="Ensembl"/>
        </authorList>
    </citation>
    <scope>IDENTIFICATION</scope>
</reference>
<keyword evidence="5" id="KW-0963">Cytoplasm</keyword>
<evidence type="ECO:0000256" key="9">
    <source>
        <dbReference type="SAM" id="MobiDB-lite"/>
    </source>
</evidence>
<evidence type="ECO:0000256" key="8">
    <source>
        <dbReference type="ARBA" id="ARBA00035118"/>
    </source>
</evidence>
<evidence type="ECO:0000256" key="7">
    <source>
        <dbReference type="ARBA" id="ARBA00023242"/>
    </source>
</evidence>
<feature type="region of interest" description="Disordered" evidence="9">
    <location>
        <begin position="30"/>
        <end position="112"/>
    </location>
</feature>
<evidence type="ECO:0000313" key="11">
    <source>
        <dbReference type="Ensembl" id="ENSLLEP00000002161.1"/>
    </source>
</evidence>
<name>A0A8C5LTP3_9ANUR</name>
<evidence type="ECO:0000313" key="12">
    <source>
        <dbReference type="Proteomes" id="UP000694569"/>
    </source>
</evidence>
<organism evidence="11 12">
    <name type="scientific">Leptobrachium leishanense</name>
    <name type="common">Leishan spiny toad</name>
    <dbReference type="NCBI Taxonomy" id="445787"/>
    <lineage>
        <taxon>Eukaryota</taxon>
        <taxon>Metazoa</taxon>
        <taxon>Chordata</taxon>
        <taxon>Craniata</taxon>
        <taxon>Vertebrata</taxon>
        <taxon>Euteleostomi</taxon>
        <taxon>Amphibia</taxon>
        <taxon>Batrachia</taxon>
        <taxon>Anura</taxon>
        <taxon>Pelobatoidea</taxon>
        <taxon>Megophryidae</taxon>
        <taxon>Leptobrachium</taxon>
    </lineage>
</organism>
<dbReference type="OrthoDB" id="6022699at2759"/>
<dbReference type="GO" id="GO:0015030">
    <property type="term" value="C:Cajal body"/>
    <property type="evidence" value="ECO:0007669"/>
    <property type="project" value="UniProtKB-SubCell"/>
</dbReference>
<feature type="region of interest" description="Disordered" evidence="9">
    <location>
        <begin position="313"/>
        <end position="362"/>
    </location>
</feature>
<comment type="similarity">
    <text evidence="8">Belongs to the SERBP1-HABP4 family.</text>
</comment>